<dbReference type="InterPro" id="IPR020846">
    <property type="entry name" value="MFS_dom"/>
</dbReference>
<evidence type="ECO:0000313" key="9">
    <source>
        <dbReference type="EMBL" id="TNJ66574.1"/>
    </source>
</evidence>
<evidence type="ECO:0000256" key="2">
    <source>
        <dbReference type="ARBA" id="ARBA00022448"/>
    </source>
</evidence>
<evidence type="ECO:0000256" key="1">
    <source>
        <dbReference type="ARBA" id="ARBA00004651"/>
    </source>
</evidence>
<gene>
    <name evidence="9" type="ORF">FE784_09960</name>
</gene>
<evidence type="ECO:0000256" key="7">
    <source>
        <dbReference type="SAM" id="Phobius"/>
    </source>
</evidence>
<keyword evidence="4 7" id="KW-0812">Transmembrane</keyword>
<keyword evidence="3" id="KW-1003">Cell membrane</keyword>
<dbReference type="EMBL" id="VDCQ01000010">
    <property type="protein sequence ID" value="TNJ66574.1"/>
    <property type="molecule type" value="Genomic_DNA"/>
</dbReference>
<dbReference type="GO" id="GO:0005886">
    <property type="term" value="C:plasma membrane"/>
    <property type="evidence" value="ECO:0007669"/>
    <property type="project" value="UniProtKB-SubCell"/>
</dbReference>
<dbReference type="OrthoDB" id="65739at2"/>
<keyword evidence="6 7" id="KW-0472">Membrane</keyword>
<evidence type="ECO:0000256" key="5">
    <source>
        <dbReference type="ARBA" id="ARBA00022989"/>
    </source>
</evidence>
<name>A0A5C4TBW2_9BACL</name>
<feature type="transmembrane region" description="Helical" evidence="7">
    <location>
        <begin position="12"/>
        <end position="34"/>
    </location>
</feature>
<dbReference type="PANTHER" id="PTHR43414">
    <property type="entry name" value="MULTIDRUG RESISTANCE PROTEIN MDTG"/>
    <property type="match status" value="1"/>
</dbReference>
<organism evidence="9 10">
    <name type="scientific">Paenibacillus hemerocallicola</name>
    <dbReference type="NCBI Taxonomy" id="1172614"/>
    <lineage>
        <taxon>Bacteria</taxon>
        <taxon>Bacillati</taxon>
        <taxon>Bacillota</taxon>
        <taxon>Bacilli</taxon>
        <taxon>Bacillales</taxon>
        <taxon>Paenibacillaceae</taxon>
        <taxon>Paenibacillus</taxon>
    </lineage>
</organism>
<proteinExistence type="predicted"/>
<feature type="transmembrane region" description="Helical" evidence="7">
    <location>
        <begin position="46"/>
        <end position="66"/>
    </location>
</feature>
<dbReference type="AlphaFoldDB" id="A0A5C4TBW2"/>
<evidence type="ECO:0000259" key="8">
    <source>
        <dbReference type="PROSITE" id="PS50850"/>
    </source>
</evidence>
<keyword evidence="5 7" id="KW-1133">Transmembrane helix</keyword>
<evidence type="ECO:0000313" key="10">
    <source>
        <dbReference type="Proteomes" id="UP000307943"/>
    </source>
</evidence>
<dbReference type="SUPFAM" id="SSF103473">
    <property type="entry name" value="MFS general substrate transporter"/>
    <property type="match status" value="1"/>
</dbReference>
<comment type="caution">
    <text evidence="9">The sequence shown here is derived from an EMBL/GenBank/DDBJ whole genome shotgun (WGS) entry which is preliminary data.</text>
</comment>
<feature type="domain" description="Major facilitator superfamily (MFS) profile" evidence="8">
    <location>
        <begin position="8"/>
        <end position="120"/>
    </location>
</feature>
<dbReference type="Gene3D" id="1.20.1250.20">
    <property type="entry name" value="MFS general substrate transporter like domains"/>
    <property type="match status" value="1"/>
</dbReference>
<reference evidence="9 10" key="1">
    <citation type="submission" date="2019-05" db="EMBL/GenBank/DDBJ databases">
        <title>We sequenced the genome of Paenibacillus hemerocallicola KCTC 33185 for further insight into its adaptation and study the phylogeny of Paenibacillus.</title>
        <authorList>
            <person name="Narsing Rao M.P."/>
        </authorList>
    </citation>
    <scope>NUCLEOTIDE SEQUENCE [LARGE SCALE GENOMIC DNA]</scope>
    <source>
        <strain evidence="9 10">KCTC 33185</strain>
    </source>
</reference>
<dbReference type="PROSITE" id="PS50850">
    <property type="entry name" value="MFS"/>
    <property type="match status" value="1"/>
</dbReference>
<keyword evidence="10" id="KW-1185">Reference proteome</keyword>
<evidence type="ECO:0000256" key="6">
    <source>
        <dbReference type="ARBA" id="ARBA00023136"/>
    </source>
</evidence>
<comment type="subcellular location">
    <subcellularLocation>
        <location evidence="1">Cell membrane</location>
        <topology evidence="1">Multi-pass membrane protein</topology>
    </subcellularLocation>
</comment>
<dbReference type="GO" id="GO:0022857">
    <property type="term" value="F:transmembrane transporter activity"/>
    <property type="evidence" value="ECO:0007669"/>
    <property type="project" value="InterPro"/>
</dbReference>
<evidence type="ECO:0000256" key="3">
    <source>
        <dbReference type="ARBA" id="ARBA00022475"/>
    </source>
</evidence>
<dbReference type="PANTHER" id="PTHR43414:SF6">
    <property type="entry name" value="MULTIDRUG RESISTANCE PROTEIN MDTG"/>
    <property type="match status" value="1"/>
</dbReference>
<accession>A0A5C4TBW2</accession>
<evidence type="ECO:0000256" key="4">
    <source>
        <dbReference type="ARBA" id="ARBA00022692"/>
    </source>
</evidence>
<dbReference type="InterPro" id="IPR011701">
    <property type="entry name" value="MFS"/>
</dbReference>
<protein>
    <submittedName>
        <fullName evidence="9">MFS transporter</fullName>
    </submittedName>
</protein>
<dbReference type="Proteomes" id="UP000307943">
    <property type="component" value="Unassembled WGS sequence"/>
</dbReference>
<keyword evidence="2" id="KW-0813">Transport</keyword>
<dbReference type="RefSeq" id="WP_139602038.1">
    <property type="nucleotide sequence ID" value="NZ_VDCQ01000010.1"/>
</dbReference>
<dbReference type="Pfam" id="PF07690">
    <property type="entry name" value="MFS_1"/>
    <property type="match status" value="1"/>
</dbReference>
<sequence>MELYWKRNLYILWLGLFFNHMAYTLSVPFFPLFLQNDLGIRSRLEAWSGISISISFLISGLCAPFWGSLADKYGSKLMLVRSGIGLGAAHLANYFVHDPYMFILVRIFQGLMAGSGGLDL</sequence>
<dbReference type="InterPro" id="IPR036259">
    <property type="entry name" value="MFS_trans_sf"/>
</dbReference>